<feature type="transmembrane region" description="Helical" evidence="1">
    <location>
        <begin position="119"/>
        <end position="141"/>
    </location>
</feature>
<dbReference type="EMBL" id="CP001643">
    <property type="protein sequence ID" value="ACU84394.1"/>
    <property type="molecule type" value="Genomic_DNA"/>
</dbReference>
<keyword evidence="1" id="KW-0472">Membrane</keyword>
<reference evidence="2 3" key="1">
    <citation type="journal article" date="2009" name="Stand. Genomic Sci.">
        <title>Complete genome sequence of Brachybacterium faecium type strain (Schefferle 6-10).</title>
        <authorList>
            <person name="Lapidus A."/>
            <person name="Pukall R."/>
            <person name="Labuttii K."/>
            <person name="Copeland A."/>
            <person name="Del Rio T.G."/>
            <person name="Nolan M."/>
            <person name="Chen F."/>
            <person name="Lucas S."/>
            <person name="Tice H."/>
            <person name="Cheng J.F."/>
            <person name="Bruce D."/>
            <person name="Goodwin L."/>
            <person name="Pitluck S."/>
            <person name="Rohde M."/>
            <person name="Goker M."/>
            <person name="Pati A."/>
            <person name="Ivanova N."/>
            <person name="Mavrommatis K."/>
            <person name="Chen A."/>
            <person name="Palaniappan K."/>
            <person name="D'haeseleer P."/>
            <person name="Chain P."/>
            <person name="Bristow J."/>
            <person name="Eisen J.A."/>
            <person name="Markowitz V."/>
            <person name="Hugenholtz P."/>
            <person name="Kyrpides N.C."/>
            <person name="Klenk H.P."/>
        </authorList>
    </citation>
    <scope>NUCLEOTIDE SEQUENCE [LARGE SCALE GENOMIC DNA]</scope>
    <source>
        <strain evidence="3">ATCC 43885 / DSM 4810 / JCM 11609 / LMG 19847 / NBRC 14762 / NCIMB 9860 / 6-10</strain>
    </source>
</reference>
<evidence type="ECO:0000256" key="1">
    <source>
        <dbReference type="SAM" id="Phobius"/>
    </source>
</evidence>
<proteinExistence type="predicted"/>
<organism evidence="2 3">
    <name type="scientific">Brachybacterium faecium (strain ATCC 43885 / DSM 4810 / JCM 11609 / LMG 19847 / NBRC 14762 / NCIMB 9860 / 6-10)</name>
    <dbReference type="NCBI Taxonomy" id="446465"/>
    <lineage>
        <taxon>Bacteria</taxon>
        <taxon>Bacillati</taxon>
        <taxon>Actinomycetota</taxon>
        <taxon>Actinomycetes</taxon>
        <taxon>Micrococcales</taxon>
        <taxon>Dermabacteraceae</taxon>
        <taxon>Brachybacterium</taxon>
    </lineage>
</organism>
<dbReference type="AlphaFoldDB" id="C7MHI5"/>
<keyword evidence="1" id="KW-1133">Transmembrane helix</keyword>
<dbReference type="KEGG" id="bfa:Bfae_05260"/>
<dbReference type="OrthoDB" id="7065440at2"/>
<dbReference type="STRING" id="446465.Bfae_05260"/>
<dbReference type="Proteomes" id="UP000001919">
    <property type="component" value="Chromosome"/>
</dbReference>
<sequence>MVTWNPPPEEPNASCPICSKPVWFFRNKNGGCAYFDAIGKPWPLHPCMEKQQSAEDRRAAIEARAAYDRALETSPRFRARQTARVAVLDSVSRVDQQRTGSSFTTAAPAKQESDDDEPLDWMVVLGGFFALLLSLPVSWWVNGRFEWIPPLLTLWAFIVPTVVMAFAIGWFLVRASRSIFEASDVIGSLVISPILLALGIVGNLLSCGLGVPLAAVWVVSEANTARKRDQL</sequence>
<feature type="transmembrane region" description="Helical" evidence="1">
    <location>
        <begin position="147"/>
        <end position="173"/>
    </location>
</feature>
<feature type="transmembrane region" description="Helical" evidence="1">
    <location>
        <begin position="185"/>
        <end position="218"/>
    </location>
</feature>
<accession>C7MHI5</accession>
<gene>
    <name evidence="2" type="ordered locus">Bfae_05260</name>
</gene>
<dbReference type="eggNOG" id="ENOG50304W3">
    <property type="taxonomic scope" value="Bacteria"/>
</dbReference>
<dbReference type="HOGENOM" id="CLU_1197918_0_0_11"/>
<keyword evidence="3" id="KW-1185">Reference proteome</keyword>
<name>C7MHI5_BRAFD</name>
<protein>
    <submittedName>
        <fullName evidence="2">Uncharacterized protein</fullName>
    </submittedName>
</protein>
<evidence type="ECO:0000313" key="2">
    <source>
        <dbReference type="EMBL" id="ACU84394.1"/>
    </source>
</evidence>
<keyword evidence="1" id="KW-0812">Transmembrane</keyword>
<evidence type="ECO:0000313" key="3">
    <source>
        <dbReference type="Proteomes" id="UP000001919"/>
    </source>
</evidence>